<evidence type="ECO:0000313" key="3">
    <source>
        <dbReference type="Proteomes" id="UP001566331"/>
    </source>
</evidence>
<dbReference type="EMBL" id="JBFWIC010000001">
    <property type="protein sequence ID" value="MEZ0473249.1"/>
    <property type="molecule type" value="Genomic_DNA"/>
</dbReference>
<feature type="transmembrane region" description="Helical" evidence="1">
    <location>
        <begin position="48"/>
        <end position="68"/>
    </location>
</feature>
<evidence type="ECO:0008006" key="4">
    <source>
        <dbReference type="Google" id="ProtNLM"/>
    </source>
</evidence>
<proteinExistence type="predicted"/>
<evidence type="ECO:0000256" key="1">
    <source>
        <dbReference type="SAM" id="Phobius"/>
    </source>
</evidence>
<dbReference type="RefSeq" id="WP_370563360.1">
    <property type="nucleotide sequence ID" value="NZ_JBFWIB010000003.1"/>
</dbReference>
<accession>A0ABV4HKJ4</accession>
<keyword evidence="3" id="KW-1185">Reference proteome</keyword>
<feature type="transmembrane region" description="Helical" evidence="1">
    <location>
        <begin position="5"/>
        <end position="28"/>
    </location>
</feature>
<keyword evidence="1" id="KW-0472">Membrane</keyword>
<name>A0ABV4HKJ4_9GAMM</name>
<evidence type="ECO:0000313" key="2">
    <source>
        <dbReference type="EMBL" id="MEZ0473249.1"/>
    </source>
</evidence>
<protein>
    <recommendedName>
        <fullName evidence="4">DUF1761 domain-containing protein</fullName>
    </recommendedName>
</protein>
<keyword evidence="1" id="KW-1133">Transmembrane helix</keyword>
<gene>
    <name evidence="2" type="ORF">AB6713_01250</name>
</gene>
<organism evidence="2 3">
    <name type="scientific">Luteimonas salinilitoris</name>
    <dbReference type="NCBI Taxonomy" id="3237697"/>
    <lineage>
        <taxon>Bacteria</taxon>
        <taxon>Pseudomonadati</taxon>
        <taxon>Pseudomonadota</taxon>
        <taxon>Gammaproteobacteria</taxon>
        <taxon>Lysobacterales</taxon>
        <taxon>Lysobacteraceae</taxon>
        <taxon>Luteimonas</taxon>
    </lineage>
</organism>
<sequence>MDKRFWVCGVVVAMAALLLGFLVHGVLLRADYLAHASLYRSQAEANARFGWIVIAYLLIGFSMTWLYRRLHDADDVQLGTGLRFGIAIGLVSFVPWHLLAYVGQPLPLSLMLRQIAFDLVAMALLGLLLAWLRPRRVALTEPDETR</sequence>
<feature type="transmembrane region" description="Helical" evidence="1">
    <location>
        <begin position="111"/>
        <end position="132"/>
    </location>
</feature>
<comment type="caution">
    <text evidence="2">The sequence shown here is derived from an EMBL/GenBank/DDBJ whole genome shotgun (WGS) entry which is preliminary data.</text>
</comment>
<feature type="transmembrane region" description="Helical" evidence="1">
    <location>
        <begin position="80"/>
        <end position="99"/>
    </location>
</feature>
<reference evidence="2 3" key="1">
    <citation type="submission" date="2024-07" db="EMBL/GenBank/DDBJ databases">
        <title>Luteimonas salilacus sp. nov., isolated from the shore soil of Salt Lake in Tibet of China.</title>
        <authorList>
            <person name="Zhang X."/>
            <person name="Li A."/>
        </authorList>
    </citation>
    <scope>NUCLEOTIDE SEQUENCE [LARGE SCALE GENOMIC DNA]</scope>
    <source>
        <strain evidence="2 3">B3-2-R+30</strain>
    </source>
</reference>
<keyword evidence="1" id="KW-0812">Transmembrane</keyword>
<dbReference type="Proteomes" id="UP001566331">
    <property type="component" value="Unassembled WGS sequence"/>
</dbReference>